<dbReference type="AlphaFoldDB" id="A0A841L503"/>
<feature type="transmembrane region" description="Helical" evidence="1">
    <location>
        <begin position="12"/>
        <end position="30"/>
    </location>
</feature>
<reference evidence="2 3" key="1">
    <citation type="submission" date="2020-08" db="EMBL/GenBank/DDBJ databases">
        <title>Genomic Encyclopedia of Type Strains, Phase IV (KMG-IV): sequencing the most valuable type-strain genomes for metagenomic binning, comparative biology and taxonomic classification.</title>
        <authorList>
            <person name="Goeker M."/>
        </authorList>
    </citation>
    <scope>NUCLEOTIDE SEQUENCE [LARGE SCALE GENOMIC DNA]</scope>
    <source>
        <strain evidence="2 3">DSM 103526</strain>
    </source>
</reference>
<accession>A0A841L503</accession>
<evidence type="ECO:0000313" key="2">
    <source>
        <dbReference type="EMBL" id="MBB6218192.1"/>
    </source>
</evidence>
<dbReference type="Proteomes" id="UP000579281">
    <property type="component" value="Unassembled WGS sequence"/>
</dbReference>
<gene>
    <name evidence="2" type="ORF">HNQ80_004332</name>
</gene>
<keyword evidence="1" id="KW-0472">Membrane</keyword>
<comment type="caution">
    <text evidence="2">The sequence shown here is derived from an EMBL/GenBank/DDBJ whole genome shotgun (WGS) entry which is preliminary data.</text>
</comment>
<keyword evidence="1" id="KW-1133">Transmembrane helix</keyword>
<protein>
    <submittedName>
        <fullName evidence="2">Uncharacterized protein</fullName>
    </submittedName>
</protein>
<keyword evidence="1" id="KW-0812">Transmembrane</keyword>
<feature type="transmembrane region" description="Helical" evidence="1">
    <location>
        <begin position="36"/>
        <end position="53"/>
    </location>
</feature>
<name>A0A841L503_9FIRM</name>
<proteinExistence type="predicted"/>
<dbReference type="EMBL" id="JACHEN010000034">
    <property type="protein sequence ID" value="MBB6218192.1"/>
    <property type="molecule type" value="Genomic_DNA"/>
</dbReference>
<sequence>MFKKIKAFFMNYVDDMSLILGFTSVSVGVFKIYVPAGFIVLGICFMALAYFIAKRRW</sequence>
<dbReference type="RefSeq" id="WP_184312684.1">
    <property type="nucleotide sequence ID" value="NZ_JACHEN010000034.1"/>
</dbReference>
<organism evidence="2 3">
    <name type="scientific">Anaerosolibacter carboniphilus</name>
    <dbReference type="NCBI Taxonomy" id="1417629"/>
    <lineage>
        <taxon>Bacteria</taxon>
        <taxon>Bacillati</taxon>
        <taxon>Bacillota</taxon>
        <taxon>Clostridia</taxon>
        <taxon>Peptostreptococcales</taxon>
        <taxon>Thermotaleaceae</taxon>
        <taxon>Anaerosolibacter</taxon>
    </lineage>
</organism>
<evidence type="ECO:0000313" key="3">
    <source>
        <dbReference type="Proteomes" id="UP000579281"/>
    </source>
</evidence>
<evidence type="ECO:0000256" key="1">
    <source>
        <dbReference type="SAM" id="Phobius"/>
    </source>
</evidence>
<keyword evidence="3" id="KW-1185">Reference proteome</keyword>